<keyword evidence="2" id="KW-1185">Reference proteome</keyword>
<evidence type="ECO:0000313" key="1">
    <source>
        <dbReference type="EMBL" id="KAF0912880.1"/>
    </source>
</evidence>
<accession>A0A6G1DK84</accession>
<dbReference type="EMBL" id="SPHZ02000006">
    <property type="protein sequence ID" value="KAF0912880.1"/>
    <property type="molecule type" value="Genomic_DNA"/>
</dbReference>
<sequence>MDSRRHLGSSRAFEAAALVSLNGKICIIRNNMSITLVDVSNTPTVIEINSAHMWDIFARKGQHRNSETQHLCCLKEPEA</sequence>
<organism evidence="1 2">
    <name type="scientific">Oryza meyeriana var. granulata</name>
    <dbReference type="NCBI Taxonomy" id="110450"/>
    <lineage>
        <taxon>Eukaryota</taxon>
        <taxon>Viridiplantae</taxon>
        <taxon>Streptophyta</taxon>
        <taxon>Embryophyta</taxon>
        <taxon>Tracheophyta</taxon>
        <taxon>Spermatophyta</taxon>
        <taxon>Magnoliopsida</taxon>
        <taxon>Liliopsida</taxon>
        <taxon>Poales</taxon>
        <taxon>Poaceae</taxon>
        <taxon>BOP clade</taxon>
        <taxon>Oryzoideae</taxon>
        <taxon>Oryzeae</taxon>
        <taxon>Oryzinae</taxon>
        <taxon>Oryza</taxon>
        <taxon>Oryza meyeriana</taxon>
    </lineage>
</organism>
<name>A0A6G1DK84_9ORYZ</name>
<comment type="caution">
    <text evidence="1">The sequence shown here is derived from an EMBL/GenBank/DDBJ whole genome shotgun (WGS) entry which is preliminary data.</text>
</comment>
<evidence type="ECO:0000313" key="2">
    <source>
        <dbReference type="Proteomes" id="UP000479710"/>
    </source>
</evidence>
<proteinExistence type="predicted"/>
<reference evidence="1 2" key="1">
    <citation type="submission" date="2019-11" db="EMBL/GenBank/DDBJ databases">
        <title>Whole genome sequence of Oryza granulata.</title>
        <authorList>
            <person name="Li W."/>
        </authorList>
    </citation>
    <scope>NUCLEOTIDE SEQUENCE [LARGE SCALE GENOMIC DNA]</scope>
    <source>
        <strain evidence="2">cv. Menghai</strain>
        <tissue evidence="1">Leaf</tissue>
    </source>
</reference>
<dbReference type="OrthoDB" id="45365at2759"/>
<dbReference type="AlphaFoldDB" id="A0A6G1DK84"/>
<gene>
    <name evidence="1" type="ORF">E2562_019463</name>
</gene>
<dbReference type="Proteomes" id="UP000479710">
    <property type="component" value="Unassembled WGS sequence"/>
</dbReference>
<protein>
    <submittedName>
        <fullName evidence="1">Uncharacterized protein</fullName>
    </submittedName>
</protein>